<organism evidence="1 2">
    <name type="scientific">Pleurodeles waltl</name>
    <name type="common">Iberian ribbed newt</name>
    <dbReference type="NCBI Taxonomy" id="8319"/>
    <lineage>
        <taxon>Eukaryota</taxon>
        <taxon>Metazoa</taxon>
        <taxon>Chordata</taxon>
        <taxon>Craniata</taxon>
        <taxon>Vertebrata</taxon>
        <taxon>Euteleostomi</taxon>
        <taxon>Amphibia</taxon>
        <taxon>Batrachia</taxon>
        <taxon>Caudata</taxon>
        <taxon>Salamandroidea</taxon>
        <taxon>Salamandridae</taxon>
        <taxon>Pleurodelinae</taxon>
        <taxon>Pleurodeles</taxon>
    </lineage>
</organism>
<name>A0AAV7U6K4_PLEWA</name>
<evidence type="ECO:0000313" key="1">
    <source>
        <dbReference type="EMBL" id="KAJ1184533.1"/>
    </source>
</evidence>
<sequence length="84" mass="9333">HKGEGVPWGPLPVCDWVTIHFKWMVTAIPFATAFAVANGNELHCESQIGREHPFLFASRKCILRVGSDSQNAFLHTGEAFAPRK</sequence>
<dbReference type="Proteomes" id="UP001066276">
    <property type="component" value="Chromosome 3_1"/>
</dbReference>
<comment type="caution">
    <text evidence="1">The sequence shown here is derived from an EMBL/GenBank/DDBJ whole genome shotgun (WGS) entry which is preliminary data.</text>
</comment>
<dbReference type="EMBL" id="JANPWB010000005">
    <property type="protein sequence ID" value="KAJ1184533.1"/>
    <property type="molecule type" value="Genomic_DNA"/>
</dbReference>
<reference evidence="1" key="1">
    <citation type="journal article" date="2022" name="bioRxiv">
        <title>Sequencing and chromosome-scale assembly of the giantPleurodeles waltlgenome.</title>
        <authorList>
            <person name="Brown T."/>
            <person name="Elewa A."/>
            <person name="Iarovenko S."/>
            <person name="Subramanian E."/>
            <person name="Araus A.J."/>
            <person name="Petzold A."/>
            <person name="Susuki M."/>
            <person name="Suzuki K.-i.T."/>
            <person name="Hayashi T."/>
            <person name="Toyoda A."/>
            <person name="Oliveira C."/>
            <person name="Osipova E."/>
            <person name="Leigh N.D."/>
            <person name="Simon A."/>
            <person name="Yun M.H."/>
        </authorList>
    </citation>
    <scope>NUCLEOTIDE SEQUENCE</scope>
    <source>
        <strain evidence="1">20211129_DDA</strain>
        <tissue evidence="1">Liver</tissue>
    </source>
</reference>
<feature type="non-terminal residue" evidence="1">
    <location>
        <position position="1"/>
    </location>
</feature>
<protein>
    <submittedName>
        <fullName evidence="1">Uncharacterized protein</fullName>
    </submittedName>
</protein>
<keyword evidence="2" id="KW-1185">Reference proteome</keyword>
<dbReference type="AlphaFoldDB" id="A0AAV7U6K4"/>
<evidence type="ECO:0000313" key="2">
    <source>
        <dbReference type="Proteomes" id="UP001066276"/>
    </source>
</evidence>
<gene>
    <name evidence="1" type="ORF">NDU88_001339</name>
</gene>
<feature type="non-terminal residue" evidence="1">
    <location>
        <position position="84"/>
    </location>
</feature>
<proteinExistence type="predicted"/>
<accession>A0AAV7U6K4</accession>